<evidence type="ECO:0000259" key="1">
    <source>
        <dbReference type="Pfam" id="PF00557"/>
    </source>
</evidence>
<dbReference type="Proteomes" id="UP001501671">
    <property type="component" value="Unassembled WGS sequence"/>
</dbReference>
<dbReference type="Pfam" id="PF00557">
    <property type="entry name" value="Peptidase_M24"/>
    <property type="match status" value="1"/>
</dbReference>
<dbReference type="InterPro" id="IPR000994">
    <property type="entry name" value="Pept_M24"/>
</dbReference>
<reference evidence="3" key="1">
    <citation type="journal article" date="2019" name="Int. J. Syst. Evol. Microbiol.">
        <title>The Global Catalogue of Microorganisms (GCM) 10K type strain sequencing project: providing services to taxonomists for standard genome sequencing and annotation.</title>
        <authorList>
            <consortium name="The Broad Institute Genomics Platform"/>
            <consortium name="The Broad Institute Genome Sequencing Center for Infectious Disease"/>
            <person name="Wu L."/>
            <person name="Ma J."/>
        </authorList>
    </citation>
    <scope>NUCLEOTIDE SEQUENCE [LARGE SCALE GENOMIC DNA]</scope>
    <source>
        <strain evidence="3">JCM 17666</strain>
    </source>
</reference>
<organism evidence="2 3">
    <name type="scientific">Pigmentiphaga soli</name>
    <dbReference type="NCBI Taxonomy" id="1007095"/>
    <lineage>
        <taxon>Bacteria</taxon>
        <taxon>Pseudomonadati</taxon>
        <taxon>Pseudomonadota</taxon>
        <taxon>Betaproteobacteria</taxon>
        <taxon>Burkholderiales</taxon>
        <taxon>Alcaligenaceae</taxon>
        <taxon>Pigmentiphaga</taxon>
    </lineage>
</organism>
<name>A0ABP8GRP3_9BURK</name>
<dbReference type="PANTHER" id="PTHR46112">
    <property type="entry name" value="AMINOPEPTIDASE"/>
    <property type="match status" value="1"/>
</dbReference>
<dbReference type="Gene3D" id="3.90.230.10">
    <property type="entry name" value="Creatinase/methionine aminopeptidase superfamily"/>
    <property type="match status" value="1"/>
</dbReference>
<dbReference type="PANTHER" id="PTHR46112:SF2">
    <property type="entry name" value="XAA-PRO AMINOPEPTIDASE P-RELATED"/>
    <property type="match status" value="1"/>
</dbReference>
<proteinExistence type="predicted"/>
<comment type="caution">
    <text evidence="2">The sequence shown here is derived from an EMBL/GenBank/DDBJ whole genome shotgun (WGS) entry which is preliminary data.</text>
</comment>
<dbReference type="EMBL" id="BAABFO010000006">
    <property type="protein sequence ID" value="GAA4328950.1"/>
    <property type="molecule type" value="Genomic_DNA"/>
</dbReference>
<keyword evidence="3" id="KW-1185">Reference proteome</keyword>
<feature type="domain" description="Peptidase M24" evidence="1">
    <location>
        <begin position="163"/>
        <end position="376"/>
    </location>
</feature>
<dbReference type="RefSeq" id="WP_345247968.1">
    <property type="nucleotide sequence ID" value="NZ_BAABFO010000006.1"/>
</dbReference>
<gene>
    <name evidence="2" type="ORF">GCM10023144_15260</name>
</gene>
<dbReference type="SUPFAM" id="SSF55920">
    <property type="entry name" value="Creatinase/aminopeptidase"/>
    <property type="match status" value="1"/>
</dbReference>
<dbReference type="CDD" id="cd01066">
    <property type="entry name" value="APP_MetAP"/>
    <property type="match status" value="1"/>
</dbReference>
<accession>A0ABP8GRP3</accession>
<protein>
    <recommendedName>
        <fullName evidence="1">Peptidase M24 domain-containing protein</fullName>
    </recommendedName>
</protein>
<dbReference type="InterPro" id="IPR050659">
    <property type="entry name" value="Peptidase_M24B"/>
</dbReference>
<evidence type="ECO:0000313" key="3">
    <source>
        <dbReference type="Proteomes" id="UP001501671"/>
    </source>
</evidence>
<evidence type="ECO:0000313" key="2">
    <source>
        <dbReference type="EMBL" id="GAA4328950.1"/>
    </source>
</evidence>
<sequence>MDRIDSALLRQRVAAVEADLVAASISALAVYAPGSALGNQAGAHAWLRFLCDFDGVNTPSLLVLRPGRPPSLLTGRKFHMRPRTAESRLWFDDVRHVAPRDFGRHAAPLLREAGRRIAWLGYDETPAPVWQAVALPDIDWVFDFDRRIARHRVRKGAAELAFHRAAAAACDAVFDALARAVPAGLPGYRLQAAMAHAARDAGCDYCDTWLTVAPAADFFRYNLDEGLRGPRPGDQLLAGVMLTVDGHWGHAVRTGTVGGPTPAQSRLYGICRDMFDAALDALRPGEDLCRVDDAMDTVLHRHYAEGEVRRTRSGHGLGYAYEDPVASQAFPNAWEKDGRPREPVEALPGMLLELHPHLFVPDVGGAMIGDMVLVTETGWELLTRHPRDPLVW</sequence>
<dbReference type="InterPro" id="IPR036005">
    <property type="entry name" value="Creatinase/aminopeptidase-like"/>
</dbReference>